<reference evidence="8" key="2">
    <citation type="submission" date="2021-02" db="EMBL/GenBank/DDBJ databases">
        <title>Aspergillus puulaauensis MK2 genome sequence.</title>
        <authorList>
            <person name="Futagami T."/>
            <person name="Mori K."/>
            <person name="Kadooka C."/>
            <person name="Tanaka T."/>
        </authorList>
    </citation>
    <scope>NUCLEOTIDE SEQUENCE</scope>
    <source>
        <strain evidence="8">MK2</strain>
    </source>
</reference>
<evidence type="ECO:0000256" key="4">
    <source>
        <dbReference type="ARBA" id="ARBA00022964"/>
    </source>
</evidence>
<comment type="cofactor">
    <cofactor evidence="1">
        <name>Fe(2+)</name>
        <dbReference type="ChEBI" id="CHEBI:29033"/>
    </cofactor>
</comment>
<evidence type="ECO:0000256" key="2">
    <source>
        <dbReference type="ARBA" id="ARBA00005896"/>
    </source>
</evidence>
<dbReference type="AlphaFoldDB" id="A0A7R8AJJ4"/>
<dbReference type="GO" id="GO:0046872">
    <property type="term" value="F:metal ion binding"/>
    <property type="evidence" value="ECO:0007669"/>
    <property type="project" value="UniProtKB-KW"/>
</dbReference>
<keyword evidence="4" id="KW-0223">Dioxygenase</keyword>
<gene>
    <name evidence="8" type="ORF">APUU_12381S</name>
</gene>
<keyword evidence="3" id="KW-0479">Metal-binding</keyword>
<dbReference type="InterPro" id="IPR003819">
    <property type="entry name" value="TauD/TfdA-like"/>
</dbReference>
<evidence type="ECO:0000256" key="1">
    <source>
        <dbReference type="ARBA" id="ARBA00001954"/>
    </source>
</evidence>
<evidence type="ECO:0000256" key="6">
    <source>
        <dbReference type="ARBA" id="ARBA00023004"/>
    </source>
</evidence>
<keyword evidence="9" id="KW-1185">Reference proteome</keyword>
<dbReference type="KEGG" id="apuu:APUU_12381S"/>
<proteinExistence type="inferred from homology"/>
<accession>A0A7R8AJJ4</accession>
<feature type="domain" description="TauD/TfdA-like" evidence="7">
    <location>
        <begin position="104"/>
        <end position="370"/>
    </location>
</feature>
<evidence type="ECO:0000256" key="3">
    <source>
        <dbReference type="ARBA" id="ARBA00022723"/>
    </source>
</evidence>
<reference evidence="8" key="1">
    <citation type="submission" date="2021-01" db="EMBL/GenBank/DDBJ databases">
        <authorList>
            <consortium name="Aspergillus puulaauensis MK2 genome sequencing consortium"/>
            <person name="Kazuki M."/>
            <person name="Futagami T."/>
        </authorList>
    </citation>
    <scope>NUCLEOTIDE SEQUENCE</scope>
    <source>
        <strain evidence="8">MK2</strain>
    </source>
</reference>
<organism evidence="8 9">
    <name type="scientific">Aspergillus puulaauensis</name>
    <dbReference type="NCBI Taxonomy" id="1220207"/>
    <lineage>
        <taxon>Eukaryota</taxon>
        <taxon>Fungi</taxon>
        <taxon>Dikarya</taxon>
        <taxon>Ascomycota</taxon>
        <taxon>Pezizomycotina</taxon>
        <taxon>Eurotiomycetes</taxon>
        <taxon>Eurotiomycetidae</taxon>
        <taxon>Eurotiales</taxon>
        <taxon>Aspergillaceae</taxon>
        <taxon>Aspergillus</taxon>
    </lineage>
</organism>
<keyword evidence="5" id="KW-0560">Oxidoreductase</keyword>
<dbReference type="EMBL" id="AP024443">
    <property type="protein sequence ID" value="BCS19553.1"/>
    <property type="molecule type" value="Genomic_DNA"/>
</dbReference>
<dbReference type="GeneID" id="64969558"/>
<dbReference type="RefSeq" id="XP_041551747.1">
    <property type="nucleotide sequence ID" value="XM_041698576.1"/>
</dbReference>
<dbReference type="OrthoDB" id="10257314at2759"/>
<dbReference type="Proteomes" id="UP000654913">
    <property type="component" value="Chromosome 1"/>
</dbReference>
<dbReference type="SUPFAM" id="SSF51197">
    <property type="entry name" value="Clavaminate synthase-like"/>
    <property type="match status" value="1"/>
</dbReference>
<dbReference type="InterPro" id="IPR051323">
    <property type="entry name" value="AtsK-like"/>
</dbReference>
<evidence type="ECO:0000313" key="9">
    <source>
        <dbReference type="Proteomes" id="UP000654913"/>
    </source>
</evidence>
<name>A0A7R8AJJ4_9EURO</name>
<keyword evidence="6" id="KW-0408">Iron</keyword>
<dbReference type="GO" id="GO:0016706">
    <property type="term" value="F:2-oxoglutarate-dependent dioxygenase activity"/>
    <property type="evidence" value="ECO:0007669"/>
    <property type="project" value="TreeGrafter"/>
</dbReference>
<dbReference type="PANTHER" id="PTHR30468">
    <property type="entry name" value="ALPHA-KETOGLUTARATE-DEPENDENT SULFONATE DIOXYGENASE"/>
    <property type="match status" value="1"/>
</dbReference>
<comment type="similarity">
    <text evidence="2">Belongs to the TfdA dioxygenase family.</text>
</comment>
<dbReference type="PANTHER" id="PTHR30468:SF1">
    <property type="entry name" value="ALPHA-KETOGLUTARATE-DEPENDENT SULFONATE DIOXYGENASE"/>
    <property type="match status" value="1"/>
</dbReference>
<dbReference type="Gene3D" id="3.60.130.10">
    <property type="entry name" value="Clavaminate synthase-like"/>
    <property type="match status" value="1"/>
</dbReference>
<sequence>MVGEKVSTQTGGSLGHIITMVKSTLTVDGQTVTKLSDVRPTNVEYPETTEYPAVNQRALSLKPLGDHIPPRGIREPVPVPRDRGLFADPDLPHLFANAAVKRLDLTPSLGTLITGLQLCSLTDAQKDELALLVAHRGVLFFREQDITAEGQRELFNYYGIPELLPDPEDAKAKGKPITTNIEEQDEDYRETYVHFKWPFADFHADSSFQANPPSFSLLRIDELPPTGGDTNWISGYGTYETLSKPLQTFADSLSAWHSSGHVYESVLTHWKVNPSERPVETLHPVVTTHPVTGYKVLNLNSGFVTRIEGLKRYESDKILDLFFTHIHTAQDHLVRFRWEKNSVALWDNRAATHRATHDYAPLHRHGVRVTVKGQVPRQVSGSLSRKEAVVKALKEGEVQAVHDENTRKGNYADRGYPKV</sequence>
<dbReference type="InterPro" id="IPR042098">
    <property type="entry name" value="TauD-like_sf"/>
</dbReference>
<evidence type="ECO:0000256" key="5">
    <source>
        <dbReference type="ARBA" id="ARBA00023002"/>
    </source>
</evidence>
<evidence type="ECO:0000313" key="8">
    <source>
        <dbReference type="EMBL" id="BCS19553.1"/>
    </source>
</evidence>
<dbReference type="GO" id="GO:0005737">
    <property type="term" value="C:cytoplasm"/>
    <property type="evidence" value="ECO:0007669"/>
    <property type="project" value="TreeGrafter"/>
</dbReference>
<evidence type="ECO:0000259" key="7">
    <source>
        <dbReference type="Pfam" id="PF02668"/>
    </source>
</evidence>
<dbReference type="Pfam" id="PF02668">
    <property type="entry name" value="TauD"/>
    <property type="match status" value="1"/>
</dbReference>
<protein>
    <recommendedName>
        <fullName evidence="7">TauD/TfdA-like domain-containing protein</fullName>
    </recommendedName>
</protein>